<dbReference type="EMBL" id="RCZE01000026">
    <property type="protein sequence ID" value="TPG65698.1"/>
    <property type="molecule type" value="Genomic_DNA"/>
</dbReference>
<name>A0A502GWD3_9PSED</name>
<organism evidence="2 3">
    <name type="scientific">Pseudomonas arsenicoxydans</name>
    <dbReference type="NCBI Taxonomy" id="702115"/>
    <lineage>
        <taxon>Bacteria</taxon>
        <taxon>Pseudomonadati</taxon>
        <taxon>Pseudomonadota</taxon>
        <taxon>Gammaproteobacteria</taxon>
        <taxon>Pseudomonadales</taxon>
        <taxon>Pseudomonadaceae</taxon>
        <taxon>Pseudomonas</taxon>
    </lineage>
</organism>
<feature type="region of interest" description="Disordered" evidence="1">
    <location>
        <begin position="149"/>
        <end position="171"/>
    </location>
</feature>
<evidence type="ECO:0000313" key="3">
    <source>
        <dbReference type="Proteomes" id="UP000317933"/>
    </source>
</evidence>
<dbReference type="InterPro" id="IPR047676">
    <property type="entry name" value="FxLYD_dom"/>
</dbReference>
<accession>A0A502GWD3</accession>
<dbReference type="AlphaFoldDB" id="A0A502GWD3"/>
<evidence type="ECO:0000313" key="2">
    <source>
        <dbReference type="EMBL" id="TPG65698.1"/>
    </source>
</evidence>
<proteinExistence type="predicted"/>
<sequence>MFWRVFDSPQDVKTVIAMSHTNGCTRWGSFVAALGFSLNGWAAGEVYLNFHTSGSINDESFVRGSVTNSGDALIRHGYVVVTLLDVQCRPLKSVLHSFDAIEPGQAQDFRVPVEGRIQRYRLASVRGFDHEGFEVPTVDAHAPIFKVREPEERGHCAQARKASQREHTPKV</sequence>
<dbReference type="NCBIfam" id="NF038353">
    <property type="entry name" value="FxLYD_dom"/>
    <property type="match status" value="1"/>
</dbReference>
<dbReference type="RefSeq" id="WP_140672207.1">
    <property type="nucleotide sequence ID" value="NZ_RCZE01000026.1"/>
</dbReference>
<protein>
    <submittedName>
        <fullName evidence="2">Uncharacterized protein</fullName>
    </submittedName>
</protein>
<evidence type="ECO:0000256" key="1">
    <source>
        <dbReference type="SAM" id="MobiDB-lite"/>
    </source>
</evidence>
<gene>
    <name evidence="2" type="ORF">EAH78_31645</name>
</gene>
<comment type="caution">
    <text evidence="2">The sequence shown here is derived from an EMBL/GenBank/DDBJ whole genome shotgun (WGS) entry which is preliminary data.</text>
</comment>
<reference evidence="2 3" key="1">
    <citation type="journal article" date="2019" name="Environ. Microbiol.">
        <title>Species interactions and distinct microbial communities in high Arctic permafrost affected cryosols are associated with the CH4 and CO2 gas fluxes.</title>
        <authorList>
            <person name="Altshuler I."/>
            <person name="Hamel J."/>
            <person name="Turney S."/>
            <person name="Magnuson E."/>
            <person name="Levesque R."/>
            <person name="Greer C."/>
            <person name="Whyte L.G."/>
        </authorList>
    </citation>
    <scope>NUCLEOTIDE SEQUENCE [LARGE SCALE GENOMIC DNA]</scope>
    <source>
        <strain evidence="2 3">E3</strain>
    </source>
</reference>
<dbReference type="Proteomes" id="UP000317933">
    <property type="component" value="Unassembled WGS sequence"/>
</dbReference>